<protein>
    <submittedName>
        <fullName evidence="1">Uncharacterized protein</fullName>
    </submittedName>
</protein>
<organism evidence="1 2">
    <name type="scientific">Rangifer tarandus platyrhynchus</name>
    <name type="common">Svalbard reindeer</name>
    <dbReference type="NCBI Taxonomy" id="3082113"/>
    <lineage>
        <taxon>Eukaryota</taxon>
        <taxon>Metazoa</taxon>
        <taxon>Chordata</taxon>
        <taxon>Craniata</taxon>
        <taxon>Vertebrata</taxon>
        <taxon>Euteleostomi</taxon>
        <taxon>Mammalia</taxon>
        <taxon>Eutheria</taxon>
        <taxon>Laurasiatheria</taxon>
        <taxon>Artiodactyla</taxon>
        <taxon>Ruminantia</taxon>
        <taxon>Pecora</taxon>
        <taxon>Cervidae</taxon>
        <taxon>Odocoileinae</taxon>
        <taxon>Rangifer</taxon>
    </lineage>
</organism>
<dbReference type="EMBL" id="CATOBB020000651">
    <property type="protein sequence ID" value="CAM9178543.1"/>
    <property type="molecule type" value="Genomic_DNA"/>
</dbReference>
<accession>A0ACB1KFV9</accession>
<evidence type="ECO:0000313" key="1">
    <source>
        <dbReference type="EMBL" id="CAM9178543.1"/>
    </source>
</evidence>
<comment type="caution">
    <text evidence="1">The sequence shown here is derived from an EMBL/GenBank/DDBJ whole genome shotgun (WGS) entry which is preliminary data.</text>
</comment>
<name>A0ACB1KFV9_RANTA</name>
<sequence>MYNIPSSPPLLCMRLFFASASLFPLGKQVHLYHFSRFHINCVNTRGFPGGSDRKASCLPMQETPVRSLGREDGVFPFVTCFTSEGWTLGPSTSLREHFPAAGLGFNLLPVLYFAGLLPGAGMREAQNTSRPVKAQPHPCWWVSSAQSDQETVAVTVHQRNKTNRMEICERWVDR</sequence>
<gene>
    <name evidence="1" type="ORF">MRATA1EN22A_LOCUS29479</name>
</gene>
<proteinExistence type="predicted"/>
<dbReference type="Proteomes" id="UP001162501">
    <property type="component" value="Unassembled WGS sequence"/>
</dbReference>
<reference evidence="1" key="1">
    <citation type="submission" date="2025-03" db="EMBL/GenBank/DDBJ databases">
        <authorList>
            <consortium name="ELIXIR-Norway"/>
            <consortium name="Elixir Norway"/>
        </authorList>
    </citation>
    <scope>NUCLEOTIDE SEQUENCE</scope>
</reference>
<evidence type="ECO:0000313" key="2">
    <source>
        <dbReference type="Proteomes" id="UP001162501"/>
    </source>
</evidence>